<gene>
    <name evidence="2" type="ORF">DR950_07125</name>
</gene>
<reference evidence="2 3" key="1">
    <citation type="submission" date="2018-08" db="EMBL/GenBank/DDBJ databases">
        <title>Diversity &amp; Physiological Properties of Lignin-Decomposing Actinobacteria from Soil.</title>
        <authorList>
            <person name="Roh S.G."/>
            <person name="Kim S.B."/>
        </authorList>
    </citation>
    <scope>NUCLEOTIDE SEQUENCE [LARGE SCALE GENOMIC DNA]</scope>
    <source>
        <strain evidence="2 3">MMS17-GH009</strain>
    </source>
</reference>
<dbReference type="EMBL" id="QVIG01000001">
    <property type="protein sequence ID" value="RGD57590.1"/>
    <property type="molecule type" value="Genomic_DNA"/>
</dbReference>
<evidence type="ECO:0000313" key="3">
    <source>
        <dbReference type="Proteomes" id="UP000263377"/>
    </source>
</evidence>
<protein>
    <submittedName>
        <fullName evidence="2">DUF397 domain-containing protein</fullName>
    </submittedName>
</protein>
<organism evidence="2 3">
    <name type="scientific">Kitasatospora xanthocidica</name>
    <dbReference type="NCBI Taxonomy" id="83382"/>
    <lineage>
        <taxon>Bacteria</taxon>
        <taxon>Bacillati</taxon>
        <taxon>Actinomycetota</taxon>
        <taxon>Actinomycetes</taxon>
        <taxon>Kitasatosporales</taxon>
        <taxon>Streptomycetaceae</taxon>
        <taxon>Kitasatospora</taxon>
    </lineage>
</organism>
<name>A0A372ZQA6_9ACTN</name>
<proteinExistence type="predicted"/>
<accession>A0A372ZQA6</accession>
<evidence type="ECO:0000259" key="1">
    <source>
        <dbReference type="Pfam" id="PF04149"/>
    </source>
</evidence>
<dbReference type="Proteomes" id="UP000263377">
    <property type="component" value="Unassembled WGS sequence"/>
</dbReference>
<feature type="domain" description="DUF397" evidence="1">
    <location>
        <begin position="17"/>
        <end position="67"/>
    </location>
</feature>
<sequence>MIETNRLYSVPLDNVLWHKSSYTANNGNCVELATVPGLPAVAIRDSKNPEIPALRSGAGQVRAFILALAADTLVEA</sequence>
<dbReference type="RefSeq" id="WP_049649459.1">
    <property type="nucleotide sequence ID" value="NZ_QVIG01000001.1"/>
</dbReference>
<dbReference type="InterPro" id="IPR007278">
    <property type="entry name" value="DUF397"/>
</dbReference>
<dbReference type="Pfam" id="PF04149">
    <property type="entry name" value="DUF397"/>
    <property type="match status" value="1"/>
</dbReference>
<comment type="caution">
    <text evidence="2">The sequence shown here is derived from an EMBL/GenBank/DDBJ whole genome shotgun (WGS) entry which is preliminary data.</text>
</comment>
<evidence type="ECO:0000313" key="2">
    <source>
        <dbReference type="EMBL" id="RGD57590.1"/>
    </source>
</evidence>
<dbReference type="AlphaFoldDB" id="A0A372ZQA6"/>
<keyword evidence="3" id="KW-1185">Reference proteome</keyword>